<feature type="domain" description="Glycoside hydrolase family 19 catalytic" evidence="1">
    <location>
        <begin position="49"/>
        <end position="141"/>
    </location>
</feature>
<proteinExistence type="predicted"/>
<evidence type="ECO:0000313" key="2">
    <source>
        <dbReference type="EMBL" id="MXN47127.1"/>
    </source>
</evidence>
<dbReference type="InterPro" id="IPR000726">
    <property type="entry name" value="Glyco_hydro_19_cat"/>
</dbReference>
<dbReference type="EMBL" id="WUMK01000006">
    <property type="protein sequence ID" value="MXN47127.1"/>
    <property type="molecule type" value="Genomic_DNA"/>
</dbReference>
<keyword evidence="3" id="KW-1185">Reference proteome</keyword>
<dbReference type="Gene3D" id="1.10.530.10">
    <property type="match status" value="1"/>
</dbReference>
<dbReference type="InterPro" id="IPR023346">
    <property type="entry name" value="Lysozyme-like_dom_sf"/>
</dbReference>
<evidence type="ECO:0000259" key="1">
    <source>
        <dbReference type="Pfam" id="PF00182"/>
    </source>
</evidence>
<protein>
    <recommendedName>
        <fullName evidence="1">Glycoside hydrolase family 19 catalytic domain-containing protein</fullName>
    </recommendedName>
</protein>
<comment type="caution">
    <text evidence="2">The sequence shown here is derived from an EMBL/GenBank/DDBJ whole genome shotgun (WGS) entry which is preliminary data.</text>
</comment>
<name>A0A6N8SF56_9HYPH</name>
<dbReference type="GO" id="GO:0004568">
    <property type="term" value="F:chitinase activity"/>
    <property type="evidence" value="ECO:0007669"/>
    <property type="project" value="InterPro"/>
</dbReference>
<dbReference type="Pfam" id="PF00182">
    <property type="entry name" value="Glyco_hydro_19"/>
    <property type="match status" value="1"/>
</dbReference>
<dbReference type="SUPFAM" id="SSF53955">
    <property type="entry name" value="Lysozyme-like"/>
    <property type="match status" value="1"/>
</dbReference>
<sequence>MGINRTFFFNQVRSVLFDGSLKQSQVDGLTAILDKWEGEMPDADDRWLAYMLGTAHHETGRTMQAVRETFASTDDKAIAILDKAFNAGKLPWVSTPYWHKDSKGRSWLGRGLVQLTHKSNYEKMSTALGIDLVANPTLAMDLQTAVAIMFTGMINGSFTGKKLSSHFSATKEEWRNARRIINGLERADLVASYAKSYYGAISYTTGD</sequence>
<dbReference type="Proteomes" id="UP000435802">
    <property type="component" value="Unassembled WGS sequence"/>
</dbReference>
<dbReference type="OrthoDB" id="3078754at2"/>
<evidence type="ECO:0000313" key="3">
    <source>
        <dbReference type="Proteomes" id="UP000435802"/>
    </source>
</evidence>
<dbReference type="RefSeq" id="WP_160860647.1">
    <property type="nucleotide sequence ID" value="NZ_WUMK01000006.1"/>
</dbReference>
<dbReference type="GO" id="GO:0016998">
    <property type="term" value="P:cell wall macromolecule catabolic process"/>
    <property type="evidence" value="ECO:0007669"/>
    <property type="project" value="InterPro"/>
</dbReference>
<dbReference type="AlphaFoldDB" id="A0A6N8SF56"/>
<dbReference type="GO" id="GO:0006032">
    <property type="term" value="P:chitin catabolic process"/>
    <property type="evidence" value="ECO:0007669"/>
    <property type="project" value="InterPro"/>
</dbReference>
<gene>
    <name evidence="2" type="ORF">GR138_18180</name>
</gene>
<reference evidence="2 3" key="1">
    <citation type="submission" date="2019-12" db="EMBL/GenBank/DDBJ databases">
        <title>Shinella kummerowiae sp. nov., a symbiotic bacterium isolated from root nodules of the herbal legume Kummerowia stipulacea.</title>
        <authorList>
            <person name="Gao J."/>
        </authorList>
    </citation>
    <scope>NUCLEOTIDE SEQUENCE [LARGE SCALE GENOMIC DNA]</scope>
    <source>
        <strain evidence="2 3">CCBAU 25048</strain>
    </source>
</reference>
<organism evidence="2 3">
    <name type="scientific">Shinella kummerowiae</name>
    <dbReference type="NCBI Taxonomy" id="417745"/>
    <lineage>
        <taxon>Bacteria</taxon>
        <taxon>Pseudomonadati</taxon>
        <taxon>Pseudomonadota</taxon>
        <taxon>Alphaproteobacteria</taxon>
        <taxon>Hyphomicrobiales</taxon>
        <taxon>Rhizobiaceae</taxon>
        <taxon>Shinella</taxon>
    </lineage>
</organism>
<accession>A0A6N8SF56</accession>